<evidence type="ECO:0000256" key="5">
    <source>
        <dbReference type="ARBA" id="ARBA00022801"/>
    </source>
</evidence>
<dbReference type="SUPFAM" id="SSF51556">
    <property type="entry name" value="Metallo-dependent hydrolases"/>
    <property type="match status" value="1"/>
</dbReference>
<comment type="cofactor">
    <cofactor evidence="1">
        <name>Zn(2+)</name>
        <dbReference type="ChEBI" id="CHEBI:29105"/>
    </cofactor>
</comment>
<evidence type="ECO:0000256" key="4">
    <source>
        <dbReference type="ARBA" id="ARBA00022723"/>
    </source>
</evidence>
<dbReference type="EMBL" id="CP064760">
    <property type="protein sequence ID" value="QPE05275.1"/>
    <property type="molecule type" value="Genomic_DNA"/>
</dbReference>
<evidence type="ECO:0000256" key="6">
    <source>
        <dbReference type="ARBA" id="ARBA00022833"/>
    </source>
</evidence>
<dbReference type="Gene3D" id="3.20.20.140">
    <property type="entry name" value="Metal-dependent hydrolases"/>
    <property type="match status" value="1"/>
</dbReference>
<dbReference type="InterPro" id="IPR032466">
    <property type="entry name" value="Metal_Hydrolase"/>
</dbReference>
<dbReference type="GO" id="GO:0006154">
    <property type="term" value="P:adenosine catabolic process"/>
    <property type="evidence" value="ECO:0007669"/>
    <property type="project" value="TreeGrafter"/>
</dbReference>
<evidence type="ECO:0000313" key="8">
    <source>
        <dbReference type="EMBL" id="QPE05275.1"/>
    </source>
</evidence>
<keyword evidence="6" id="KW-0862">Zinc</keyword>
<evidence type="ECO:0000313" key="9">
    <source>
        <dbReference type="Proteomes" id="UP000594480"/>
    </source>
</evidence>
<organism evidence="8 9">
    <name type="scientific">Microbacterium schleiferi</name>
    <dbReference type="NCBI Taxonomy" id="69362"/>
    <lineage>
        <taxon>Bacteria</taxon>
        <taxon>Bacillati</taxon>
        <taxon>Actinomycetota</taxon>
        <taxon>Actinomycetes</taxon>
        <taxon>Micrococcales</taxon>
        <taxon>Microbacteriaceae</taxon>
        <taxon>Microbacterium</taxon>
    </lineage>
</organism>
<keyword evidence="9" id="KW-1185">Reference proteome</keyword>
<sequence>MMTAAPLLINLHSHLEGRVRPSTAAEIARELGMPDADRDWAAALQLEGPADLTSYLVKVVATFPFFSRLDLLERITREAVEDAAADGEDHLELRFGPASHAASLPELDAVIGAMCAGITAGMAETGISAGVVVAALRSDPTEVNEAVARAAARAAGSGVVGFDLAGDELIFPDLERYRDAFAIARSAGLGITCHAAEAASGNAAVRAVELLGATRIGHGARIAEDPGLIEWFVEREIAIEVCPTSNVYTGAVASMAAHPAAGFARAGARVVLGDDNPRQTGSLLSNEVTVLREGLGFDEVMIQRLARDSVDAAFVSDGVRMQWRGRLDDPAAHRPVA</sequence>
<comment type="similarity">
    <text evidence="2">Belongs to the metallo-dependent hydrolases superfamily. Adenosine and AMP deaminases family.</text>
</comment>
<dbReference type="Proteomes" id="UP000594480">
    <property type="component" value="Chromosome"/>
</dbReference>
<feature type="domain" description="Adenosine deaminase" evidence="7">
    <location>
        <begin position="9"/>
        <end position="328"/>
    </location>
</feature>
<accession>A0A7S8MZ75</accession>
<name>A0A7S8MZ75_9MICO</name>
<dbReference type="InterPro" id="IPR001365">
    <property type="entry name" value="A_deaminase_dom"/>
</dbReference>
<dbReference type="Pfam" id="PF00962">
    <property type="entry name" value="A_deaminase"/>
    <property type="match status" value="1"/>
</dbReference>
<dbReference type="GO" id="GO:0046872">
    <property type="term" value="F:metal ion binding"/>
    <property type="evidence" value="ECO:0007669"/>
    <property type="project" value="UniProtKB-KW"/>
</dbReference>
<dbReference type="PANTHER" id="PTHR11409">
    <property type="entry name" value="ADENOSINE DEAMINASE"/>
    <property type="match status" value="1"/>
</dbReference>
<dbReference type="GO" id="GO:0046103">
    <property type="term" value="P:inosine biosynthetic process"/>
    <property type="evidence" value="ECO:0007669"/>
    <property type="project" value="TreeGrafter"/>
</dbReference>
<keyword evidence="5 8" id="KW-0378">Hydrolase</keyword>
<gene>
    <name evidence="8" type="primary">add</name>
    <name evidence="8" type="ORF">IT882_04180</name>
</gene>
<dbReference type="GO" id="GO:0005829">
    <property type="term" value="C:cytosol"/>
    <property type="evidence" value="ECO:0007669"/>
    <property type="project" value="TreeGrafter"/>
</dbReference>
<evidence type="ECO:0000256" key="1">
    <source>
        <dbReference type="ARBA" id="ARBA00001947"/>
    </source>
</evidence>
<dbReference type="PANTHER" id="PTHR11409:SF43">
    <property type="entry name" value="ADENOSINE DEAMINASE"/>
    <property type="match status" value="1"/>
</dbReference>
<dbReference type="RefSeq" id="WP_195693292.1">
    <property type="nucleotide sequence ID" value="NZ_CP064760.1"/>
</dbReference>
<evidence type="ECO:0000259" key="7">
    <source>
        <dbReference type="Pfam" id="PF00962"/>
    </source>
</evidence>
<dbReference type="AlphaFoldDB" id="A0A7S8MZ75"/>
<dbReference type="KEGG" id="msf:IT882_04180"/>
<dbReference type="InterPro" id="IPR006330">
    <property type="entry name" value="Ado/ade_deaminase"/>
</dbReference>
<evidence type="ECO:0000256" key="3">
    <source>
        <dbReference type="ARBA" id="ARBA00012784"/>
    </source>
</evidence>
<dbReference type="EC" id="3.5.4.4" evidence="3"/>
<dbReference type="GO" id="GO:0004000">
    <property type="term" value="F:adenosine deaminase activity"/>
    <property type="evidence" value="ECO:0007669"/>
    <property type="project" value="UniProtKB-ARBA"/>
</dbReference>
<proteinExistence type="inferred from homology"/>
<evidence type="ECO:0000256" key="2">
    <source>
        <dbReference type="ARBA" id="ARBA00006676"/>
    </source>
</evidence>
<protein>
    <recommendedName>
        <fullName evidence="3">adenosine deaminase</fullName>
        <ecNumber evidence="3">3.5.4.4</ecNumber>
    </recommendedName>
</protein>
<reference evidence="8 9" key="1">
    <citation type="submission" date="2020-11" db="EMBL/GenBank/DDBJ databases">
        <title>Amino acid is mineralized and recycled by bacteria in oceanic microbiome.</title>
        <authorList>
            <person name="Zheng L.Y."/>
        </authorList>
    </citation>
    <scope>NUCLEOTIDE SEQUENCE [LARGE SCALE GENOMIC DNA]</scope>
    <source>
        <strain evidence="8 9">A32-1</strain>
    </source>
</reference>
<dbReference type="NCBIfam" id="TIGR01430">
    <property type="entry name" value="aden_deam"/>
    <property type="match status" value="1"/>
</dbReference>
<keyword evidence="4" id="KW-0479">Metal-binding</keyword>
<dbReference type="GO" id="GO:0043103">
    <property type="term" value="P:hypoxanthine salvage"/>
    <property type="evidence" value="ECO:0007669"/>
    <property type="project" value="TreeGrafter"/>
</dbReference>